<accession>A0A918TDW7</accession>
<protein>
    <recommendedName>
        <fullName evidence="3">Lipoprotein</fullName>
    </recommendedName>
</protein>
<comment type="caution">
    <text evidence="1">The sequence shown here is derived from an EMBL/GenBank/DDBJ whole genome shotgun (WGS) entry which is preliminary data.</text>
</comment>
<dbReference type="EMBL" id="BMXI01000001">
    <property type="protein sequence ID" value="GHC41569.1"/>
    <property type="molecule type" value="Genomic_DNA"/>
</dbReference>
<dbReference type="Proteomes" id="UP000644507">
    <property type="component" value="Unassembled WGS sequence"/>
</dbReference>
<dbReference type="AlphaFoldDB" id="A0A918TDW7"/>
<keyword evidence="2" id="KW-1185">Reference proteome</keyword>
<evidence type="ECO:0000313" key="2">
    <source>
        <dbReference type="Proteomes" id="UP000644507"/>
    </source>
</evidence>
<dbReference type="SUPFAM" id="SSF54001">
    <property type="entry name" value="Cysteine proteinases"/>
    <property type="match status" value="1"/>
</dbReference>
<name>A0A918TDW7_9BACT</name>
<sequence>MQILTRSLPFLLLATLFTSCQQSVTRAEVIQLANAYCLHEWTPTEANVFHGEDEQGIRVDTPDRGFRQAGTRPGWWVVGEVNEGVPYQWGGFDTPADFDEKVAQGFAAGDIYTPAKRKGLEDAVSRQACGVDCSGFISRCWRLPRAYSTRELPTLCEELASYEDLLAGDILNRHNDHVLLFGAYRDSAKKVAVVYETGAPPTWKTVVHHLPVSRLKAKGYRPYRYRGIRD</sequence>
<gene>
    <name evidence="1" type="ORF">GCM10007100_02970</name>
</gene>
<reference evidence="1" key="1">
    <citation type="journal article" date="2014" name="Int. J. Syst. Evol. Microbiol.">
        <title>Complete genome sequence of Corynebacterium casei LMG S-19264T (=DSM 44701T), isolated from a smear-ripened cheese.</title>
        <authorList>
            <consortium name="US DOE Joint Genome Institute (JGI-PGF)"/>
            <person name="Walter F."/>
            <person name="Albersmeier A."/>
            <person name="Kalinowski J."/>
            <person name="Ruckert C."/>
        </authorList>
    </citation>
    <scope>NUCLEOTIDE SEQUENCE</scope>
    <source>
        <strain evidence="1">KCTC 12988</strain>
    </source>
</reference>
<evidence type="ECO:0000313" key="1">
    <source>
        <dbReference type="EMBL" id="GHC41569.1"/>
    </source>
</evidence>
<dbReference type="Gene3D" id="3.90.1720.10">
    <property type="entry name" value="endopeptidase domain like (from Nostoc punctiforme)"/>
    <property type="match status" value="1"/>
</dbReference>
<organism evidence="1 2">
    <name type="scientific">Roseibacillus persicicus</name>
    <dbReference type="NCBI Taxonomy" id="454148"/>
    <lineage>
        <taxon>Bacteria</taxon>
        <taxon>Pseudomonadati</taxon>
        <taxon>Verrucomicrobiota</taxon>
        <taxon>Verrucomicrobiia</taxon>
        <taxon>Verrucomicrobiales</taxon>
        <taxon>Verrucomicrobiaceae</taxon>
        <taxon>Roseibacillus</taxon>
    </lineage>
</organism>
<dbReference type="PROSITE" id="PS51257">
    <property type="entry name" value="PROKAR_LIPOPROTEIN"/>
    <property type="match status" value="1"/>
</dbReference>
<evidence type="ECO:0008006" key="3">
    <source>
        <dbReference type="Google" id="ProtNLM"/>
    </source>
</evidence>
<reference evidence="1" key="2">
    <citation type="submission" date="2020-09" db="EMBL/GenBank/DDBJ databases">
        <authorList>
            <person name="Sun Q."/>
            <person name="Kim S."/>
        </authorList>
    </citation>
    <scope>NUCLEOTIDE SEQUENCE</scope>
    <source>
        <strain evidence="1">KCTC 12988</strain>
    </source>
</reference>
<proteinExistence type="predicted"/>
<dbReference type="InterPro" id="IPR038765">
    <property type="entry name" value="Papain-like_cys_pep_sf"/>
</dbReference>